<feature type="transmembrane region" description="Helical" evidence="7">
    <location>
        <begin position="217"/>
        <end position="236"/>
    </location>
</feature>
<feature type="transmembrane region" description="Helical" evidence="7">
    <location>
        <begin position="257"/>
        <end position="278"/>
    </location>
</feature>
<keyword evidence="2" id="KW-0813">Transport</keyword>
<feature type="transmembrane region" description="Helical" evidence="7">
    <location>
        <begin position="192"/>
        <end position="211"/>
    </location>
</feature>
<gene>
    <name evidence="9" type="ORF">P7H27_00115</name>
</gene>
<dbReference type="SUPFAM" id="SSF103473">
    <property type="entry name" value="MFS general substrate transporter"/>
    <property type="match status" value="1"/>
</dbReference>
<dbReference type="PRINTS" id="PR01036">
    <property type="entry name" value="TCRTETB"/>
</dbReference>
<evidence type="ECO:0000256" key="4">
    <source>
        <dbReference type="ARBA" id="ARBA00022989"/>
    </source>
</evidence>
<evidence type="ECO:0000256" key="5">
    <source>
        <dbReference type="ARBA" id="ARBA00023136"/>
    </source>
</evidence>
<sequence length="452" mass="49673">MAKTNWMIVAIYLATLVTAIESTIVVTATRSIVSSLGDPNLTSLIFSTYLFSSALATPIFGRLADNHGKKIIFQIGLLLFLLGTILCGFSVSSWMLFGARIIQGIGAGGIMPMTFALIGELFDITTRGKVMGLNNSAWGIASLIAPLIGGLILRQLTWHWIFFINVPFILLILVIVQIFYKEKAHPTVPQSGVFQQYTSLIFGLLIVLSGIQLFSTHFLLGISILIAGMLILFRFYRKEKKKDSPILPVSTILIRDFRLLTICVFLINGALIGFQVYLPMWIQTELHLSPTSAGLALLPSSIFFIIGSYYSSKLLIQFGQKRLLQLVLSGALLGFLCLSILPNTAGYSTLLIFSSLLGFFIGTGVTISVISAQAYATTQNLSTVSGFITLCRTLGQSFMVTFLSVINQQIFLLKNQQLAGYHSVYLTISLIFIALLILVSYSKKSKERVQSQ</sequence>
<comment type="caution">
    <text evidence="9">The sequence shown here is derived from an EMBL/GenBank/DDBJ whole genome shotgun (WGS) entry which is preliminary data.</text>
</comment>
<organism evidence="9 10">
    <name type="scientific">Enterococcus xiangfangensis</name>
    <dbReference type="NCBI Taxonomy" id="1296537"/>
    <lineage>
        <taxon>Bacteria</taxon>
        <taxon>Bacillati</taxon>
        <taxon>Bacillota</taxon>
        <taxon>Bacilli</taxon>
        <taxon>Lactobacillales</taxon>
        <taxon>Enterococcaceae</taxon>
        <taxon>Enterococcus</taxon>
    </lineage>
</organism>
<feature type="transmembrane region" description="Helical" evidence="7">
    <location>
        <begin position="136"/>
        <end position="153"/>
    </location>
</feature>
<evidence type="ECO:0000256" key="3">
    <source>
        <dbReference type="ARBA" id="ARBA00022692"/>
    </source>
</evidence>
<dbReference type="PANTHER" id="PTHR23501:SF191">
    <property type="entry name" value="VACUOLAR BASIC AMINO ACID TRANSPORTER 4"/>
    <property type="match status" value="1"/>
</dbReference>
<dbReference type="Proteomes" id="UP001181046">
    <property type="component" value="Unassembled WGS sequence"/>
</dbReference>
<comment type="subcellular location">
    <subcellularLocation>
        <location evidence="1">Cell membrane</location>
        <topology evidence="1">Multi-pass membrane protein</topology>
    </subcellularLocation>
</comment>
<reference evidence="9" key="1">
    <citation type="submission" date="2023-03" db="EMBL/GenBank/DDBJ databases">
        <authorList>
            <person name="Shen W."/>
            <person name="Cai J."/>
        </authorList>
    </citation>
    <scope>NUCLEOTIDE SEQUENCE</scope>
    <source>
        <strain evidence="9">P66-3</strain>
    </source>
</reference>
<dbReference type="PROSITE" id="PS00217">
    <property type="entry name" value="SUGAR_TRANSPORT_2"/>
    <property type="match status" value="1"/>
</dbReference>
<dbReference type="Pfam" id="PF07690">
    <property type="entry name" value="MFS_1"/>
    <property type="match status" value="1"/>
</dbReference>
<dbReference type="InterPro" id="IPR020846">
    <property type="entry name" value="MFS_dom"/>
</dbReference>
<feature type="transmembrane region" description="Helical" evidence="7">
    <location>
        <begin position="71"/>
        <end position="95"/>
    </location>
</feature>
<evidence type="ECO:0000256" key="7">
    <source>
        <dbReference type="SAM" id="Phobius"/>
    </source>
</evidence>
<dbReference type="Gene3D" id="1.20.1250.20">
    <property type="entry name" value="MFS general substrate transporter like domains"/>
    <property type="match status" value="1"/>
</dbReference>
<dbReference type="InterPro" id="IPR036259">
    <property type="entry name" value="MFS_trans_sf"/>
</dbReference>
<accession>A0ABU3F6R6</accession>
<evidence type="ECO:0000256" key="2">
    <source>
        <dbReference type="ARBA" id="ARBA00022448"/>
    </source>
</evidence>
<keyword evidence="10" id="KW-1185">Reference proteome</keyword>
<dbReference type="EMBL" id="JARQAJ010000001">
    <property type="protein sequence ID" value="MDT2758185.1"/>
    <property type="molecule type" value="Genomic_DNA"/>
</dbReference>
<dbReference type="PANTHER" id="PTHR23501">
    <property type="entry name" value="MAJOR FACILITATOR SUPERFAMILY"/>
    <property type="match status" value="1"/>
</dbReference>
<evidence type="ECO:0000256" key="1">
    <source>
        <dbReference type="ARBA" id="ARBA00004651"/>
    </source>
</evidence>
<evidence type="ECO:0000313" key="9">
    <source>
        <dbReference type="EMBL" id="MDT2758185.1"/>
    </source>
</evidence>
<dbReference type="InterPro" id="IPR005829">
    <property type="entry name" value="Sugar_transporter_CS"/>
</dbReference>
<proteinExistence type="predicted"/>
<feature type="transmembrane region" description="Helical" evidence="7">
    <location>
        <begin position="347"/>
        <end position="372"/>
    </location>
</feature>
<feature type="domain" description="Major facilitator superfamily (MFS) profile" evidence="8">
    <location>
        <begin position="7"/>
        <end position="446"/>
    </location>
</feature>
<evidence type="ECO:0000259" key="8">
    <source>
        <dbReference type="PROSITE" id="PS50850"/>
    </source>
</evidence>
<feature type="transmembrane region" description="Helical" evidence="7">
    <location>
        <begin position="290"/>
        <end position="311"/>
    </location>
</feature>
<dbReference type="PROSITE" id="PS50850">
    <property type="entry name" value="MFS"/>
    <property type="match status" value="1"/>
</dbReference>
<evidence type="ECO:0000313" key="10">
    <source>
        <dbReference type="Proteomes" id="UP001181046"/>
    </source>
</evidence>
<dbReference type="InterPro" id="IPR011701">
    <property type="entry name" value="MFS"/>
</dbReference>
<protein>
    <recommendedName>
        <fullName evidence="6">MFS-type drug efflux transporter P55</fullName>
    </recommendedName>
</protein>
<feature type="transmembrane region" description="Helical" evidence="7">
    <location>
        <begin position="418"/>
        <end position="441"/>
    </location>
</feature>
<dbReference type="RefSeq" id="WP_311829091.1">
    <property type="nucleotide sequence ID" value="NZ_JARQAJ010000001.1"/>
</dbReference>
<feature type="transmembrane region" description="Helical" evidence="7">
    <location>
        <begin position="323"/>
        <end position="341"/>
    </location>
</feature>
<feature type="transmembrane region" description="Helical" evidence="7">
    <location>
        <begin position="159"/>
        <end position="180"/>
    </location>
</feature>
<keyword evidence="4 7" id="KW-1133">Transmembrane helix</keyword>
<dbReference type="Gene3D" id="1.20.1720.10">
    <property type="entry name" value="Multidrug resistance protein D"/>
    <property type="match status" value="1"/>
</dbReference>
<keyword evidence="3 7" id="KW-0812">Transmembrane</keyword>
<keyword evidence="5 7" id="KW-0472">Membrane</keyword>
<evidence type="ECO:0000256" key="6">
    <source>
        <dbReference type="ARBA" id="ARBA00044273"/>
    </source>
</evidence>
<feature type="transmembrane region" description="Helical" evidence="7">
    <location>
        <begin position="384"/>
        <end position="406"/>
    </location>
</feature>
<feature type="transmembrane region" description="Helical" evidence="7">
    <location>
        <begin position="43"/>
        <end position="64"/>
    </location>
</feature>
<name>A0ABU3F6R6_9ENTE</name>
<feature type="transmembrane region" description="Helical" evidence="7">
    <location>
        <begin position="101"/>
        <end position="124"/>
    </location>
</feature>